<feature type="compositionally biased region" description="Basic and acidic residues" evidence="1">
    <location>
        <begin position="62"/>
        <end position="74"/>
    </location>
</feature>
<comment type="caution">
    <text evidence="3">The sequence shown here is derived from an EMBL/GenBank/DDBJ whole genome shotgun (WGS) entry which is preliminary data.</text>
</comment>
<feature type="compositionally biased region" description="Basic and acidic residues" evidence="1">
    <location>
        <begin position="105"/>
        <end position="115"/>
    </location>
</feature>
<reference evidence="3" key="2">
    <citation type="submission" date="2023-05" db="EMBL/GenBank/DDBJ databases">
        <authorList>
            <consortium name="Lawrence Berkeley National Laboratory"/>
            <person name="Steindorff A."/>
            <person name="Hensen N."/>
            <person name="Bonometti L."/>
            <person name="Westerberg I."/>
            <person name="Brannstrom I.O."/>
            <person name="Guillou S."/>
            <person name="Cros-Aarteil S."/>
            <person name="Calhoun S."/>
            <person name="Haridas S."/>
            <person name="Kuo A."/>
            <person name="Mondo S."/>
            <person name="Pangilinan J."/>
            <person name="Riley R."/>
            <person name="Labutti K."/>
            <person name="Andreopoulos B."/>
            <person name="Lipzen A."/>
            <person name="Chen C."/>
            <person name="Yanf M."/>
            <person name="Daum C."/>
            <person name="Ng V."/>
            <person name="Clum A."/>
            <person name="Ohm R."/>
            <person name="Martin F."/>
            <person name="Silar P."/>
            <person name="Natvig D."/>
            <person name="Lalanne C."/>
            <person name="Gautier V."/>
            <person name="Ament-Velasquez S.L."/>
            <person name="Kruys A."/>
            <person name="Hutchinson M.I."/>
            <person name="Powell A.J."/>
            <person name="Barry K."/>
            <person name="Miller A.N."/>
            <person name="Grigoriev I.V."/>
            <person name="Debuchy R."/>
            <person name="Gladieux P."/>
            <person name="Thoren M.H."/>
            <person name="Johannesson H."/>
        </authorList>
    </citation>
    <scope>NUCLEOTIDE SEQUENCE</scope>
    <source>
        <strain evidence="3">CBS 359.72</strain>
    </source>
</reference>
<evidence type="ECO:0000256" key="1">
    <source>
        <dbReference type="SAM" id="MobiDB-lite"/>
    </source>
</evidence>
<sequence>MAKSSHAANNAVIAEPLAQQHSDNVQVIVKLRSTSKAALNCPISSDDWEKSLLSIFSDSPDTDDRRSTPSEDAHSCGPDLSQYRVHSDDIEDFNDGFDDMDDDKQDFGESSHSSERSSLDEFAEWKWLEQIDGIASVDHNQVADCDAKLIRRWRIRNYYDHEIRKGSGAWGRELNRGDILLFESLNIEPRWQHQGVGAKVVNAILEKVRSMSAGFFAFAQPGYLTGDLNYDCEDGEEDSMTAEKQLAASEHFWRSLGFRRDWDEPERSKEKEPIREPLQTVLNSLSDSSALDGECVRQLQETFPSEANAPSPMYVDENLRNAEGHTPLEALQSSLEENRTRRRFIMATTVISDDFEGFSSSEIACLAALTGTEILDIAELSNQDISAISSATDDMVSRFPKINTIRHTLRLQYGCTCGECLGGFLSPKMRFALLCQAQYRHDTLNEALHASGSEWVAMNAPELVYLATPVRQNMNTNKSMRQGFTNMCKHIARCLEKKRVPNEETVLHLYRSETSEWPPVTAHYLQRGGTVAAVVMMLFNHAMHGDEWAGDGTHLDSHEDEIKKLPVCRNDHEFGISMVQYVDLFGREIGAC</sequence>
<dbReference type="GO" id="GO:0016747">
    <property type="term" value="F:acyltransferase activity, transferring groups other than amino-acyl groups"/>
    <property type="evidence" value="ECO:0007669"/>
    <property type="project" value="InterPro"/>
</dbReference>
<keyword evidence="4" id="KW-1185">Reference proteome</keyword>
<evidence type="ECO:0000259" key="2">
    <source>
        <dbReference type="PROSITE" id="PS51186"/>
    </source>
</evidence>
<dbReference type="AlphaFoldDB" id="A0AAN7CSW2"/>
<feature type="compositionally biased region" description="Acidic residues" evidence="1">
    <location>
        <begin position="89"/>
        <end position="104"/>
    </location>
</feature>
<feature type="domain" description="N-acetyltransferase" evidence="2">
    <location>
        <begin position="88"/>
        <end position="279"/>
    </location>
</feature>
<gene>
    <name evidence="3" type="ORF">C7999DRAFT_41334</name>
</gene>
<evidence type="ECO:0000313" key="4">
    <source>
        <dbReference type="Proteomes" id="UP001303647"/>
    </source>
</evidence>
<dbReference type="EMBL" id="MU857655">
    <property type="protein sequence ID" value="KAK4247371.1"/>
    <property type="molecule type" value="Genomic_DNA"/>
</dbReference>
<proteinExistence type="predicted"/>
<reference evidence="3" key="1">
    <citation type="journal article" date="2023" name="Mol. Phylogenet. Evol.">
        <title>Genome-scale phylogeny and comparative genomics of the fungal order Sordariales.</title>
        <authorList>
            <person name="Hensen N."/>
            <person name="Bonometti L."/>
            <person name="Westerberg I."/>
            <person name="Brannstrom I.O."/>
            <person name="Guillou S."/>
            <person name="Cros-Aarteil S."/>
            <person name="Calhoun S."/>
            <person name="Haridas S."/>
            <person name="Kuo A."/>
            <person name="Mondo S."/>
            <person name="Pangilinan J."/>
            <person name="Riley R."/>
            <person name="LaButti K."/>
            <person name="Andreopoulos B."/>
            <person name="Lipzen A."/>
            <person name="Chen C."/>
            <person name="Yan M."/>
            <person name="Daum C."/>
            <person name="Ng V."/>
            <person name="Clum A."/>
            <person name="Steindorff A."/>
            <person name="Ohm R.A."/>
            <person name="Martin F."/>
            <person name="Silar P."/>
            <person name="Natvig D.O."/>
            <person name="Lalanne C."/>
            <person name="Gautier V."/>
            <person name="Ament-Velasquez S.L."/>
            <person name="Kruys A."/>
            <person name="Hutchinson M.I."/>
            <person name="Powell A.J."/>
            <person name="Barry K."/>
            <person name="Miller A.N."/>
            <person name="Grigoriev I.V."/>
            <person name="Debuchy R."/>
            <person name="Gladieux P."/>
            <person name="Hiltunen Thoren M."/>
            <person name="Johannesson H."/>
        </authorList>
    </citation>
    <scope>NUCLEOTIDE SEQUENCE</scope>
    <source>
        <strain evidence="3">CBS 359.72</strain>
    </source>
</reference>
<accession>A0AAN7CSW2</accession>
<feature type="region of interest" description="Disordered" evidence="1">
    <location>
        <begin position="59"/>
        <end position="115"/>
    </location>
</feature>
<organism evidence="3 4">
    <name type="scientific">Corynascus novoguineensis</name>
    <dbReference type="NCBI Taxonomy" id="1126955"/>
    <lineage>
        <taxon>Eukaryota</taxon>
        <taxon>Fungi</taxon>
        <taxon>Dikarya</taxon>
        <taxon>Ascomycota</taxon>
        <taxon>Pezizomycotina</taxon>
        <taxon>Sordariomycetes</taxon>
        <taxon>Sordariomycetidae</taxon>
        <taxon>Sordariales</taxon>
        <taxon>Chaetomiaceae</taxon>
        <taxon>Corynascus</taxon>
    </lineage>
</organism>
<dbReference type="Proteomes" id="UP001303647">
    <property type="component" value="Unassembled WGS sequence"/>
</dbReference>
<evidence type="ECO:0000313" key="3">
    <source>
        <dbReference type="EMBL" id="KAK4247371.1"/>
    </source>
</evidence>
<name>A0AAN7CSW2_9PEZI</name>
<dbReference type="InterPro" id="IPR000182">
    <property type="entry name" value="GNAT_dom"/>
</dbReference>
<dbReference type="PROSITE" id="PS51186">
    <property type="entry name" value="GNAT"/>
    <property type="match status" value="1"/>
</dbReference>
<protein>
    <recommendedName>
        <fullName evidence="2">N-acetyltransferase domain-containing protein</fullName>
    </recommendedName>
</protein>